<keyword evidence="7" id="KW-0805">Transcription regulation</keyword>
<protein>
    <recommendedName>
        <fullName evidence="12">Histone H1.9</fullName>
    </recommendedName>
    <alternativeName>
        <fullName evidence="13">Spermatid-specific linker histone H1-like protein</fullName>
    </alternativeName>
</protein>
<dbReference type="InterPro" id="IPR005818">
    <property type="entry name" value="Histone_H1/H5_H15"/>
</dbReference>
<dbReference type="SMART" id="SM00526">
    <property type="entry name" value="H15"/>
    <property type="match status" value="1"/>
</dbReference>
<dbReference type="GeneID" id="109691406"/>
<dbReference type="Gene3D" id="1.10.10.10">
    <property type="entry name" value="Winged helix-like DNA-binding domain superfamily/Winged helix DNA-binding domain"/>
    <property type="match status" value="1"/>
</dbReference>
<dbReference type="GO" id="GO:0000786">
    <property type="term" value="C:nucleosome"/>
    <property type="evidence" value="ECO:0007669"/>
    <property type="project" value="InterPro"/>
</dbReference>
<keyword evidence="2" id="KW-0217">Developmental protein</keyword>
<evidence type="ECO:0000256" key="7">
    <source>
        <dbReference type="ARBA" id="ARBA00023015"/>
    </source>
</evidence>
<dbReference type="GO" id="GO:0006334">
    <property type="term" value="P:nucleosome assembly"/>
    <property type="evidence" value="ECO:0007669"/>
    <property type="project" value="InterPro"/>
</dbReference>
<dbReference type="OrthoDB" id="10070184at2759"/>
<evidence type="ECO:0000256" key="10">
    <source>
        <dbReference type="ARBA" id="ARBA00023242"/>
    </source>
</evidence>
<keyword evidence="6" id="KW-0744">Spermatogenesis</keyword>
<keyword evidence="5" id="KW-0156">Chromatin regulator</keyword>
<evidence type="ECO:0000313" key="14">
    <source>
        <dbReference type="Proteomes" id="UP001732720"/>
    </source>
</evidence>
<dbReference type="GO" id="GO:0030154">
    <property type="term" value="P:cell differentiation"/>
    <property type="evidence" value="ECO:0007669"/>
    <property type="project" value="UniProtKB-KW"/>
</dbReference>
<dbReference type="GO" id="GO:0003677">
    <property type="term" value="F:DNA binding"/>
    <property type="evidence" value="ECO:0007669"/>
    <property type="project" value="UniProtKB-KW"/>
</dbReference>
<evidence type="ECO:0000256" key="9">
    <source>
        <dbReference type="ARBA" id="ARBA00023163"/>
    </source>
</evidence>
<dbReference type="FunFam" id="1.10.10.10:FF:000724">
    <property type="entry name" value="Histone H1-like protein in spermatids 1"/>
    <property type="match status" value="1"/>
</dbReference>
<dbReference type="GO" id="GO:0030261">
    <property type="term" value="P:chromosome condensation"/>
    <property type="evidence" value="ECO:0007669"/>
    <property type="project" value="UniProtKB-ARBA"/>
</dbReference>
<evidence type="ECO:0000256" key="12">
    <source>
        <dbReference type="ARBA" id="ARBA00073461"/>
    </source>
</evidence>
<reference evidence="15" key="1">
    <citation type="submission" date="2025-08" db="UniProtKB">
        <authorList>
            <consortium name="RefSeq"/>
        </authorList>
    </citation>
    <scope>IDENTIFICATION</scope>
</reference>
<organism evidence="15">
    <name type="scientific">Castor canadensis</name>
    <name type="common">American beaver</name>
    <dbReference type="NCBI Taxonomy" id="51338"/>
    <lineage>
        <taxon>Eukaryota</taxon>
        <taxon>Metazoa</taxon>
        <taxon>Chordata</taxon>
        <taxon>Craniata</taxon>
        <taxon>Vertebrata</taxon>
        <taxon>Euteleostomi</taxon>
        <taxon>Mammalia</taxon>
        <taxon>Eutheria</taxon>
        <taxon>Euarchontoglires</taxon>
        <taxon>Glires</taxon>
        <taxon>Rodentia</taxon>
        <taxon>Castorimorpha</taxon>
        <taxon>Castoridae</taxon>
        <taxon>Castor</taxon>
    </lineage>
</organism>
<evidence type="ECO:0000256" key="4">
    <source>
        <dbReference type="ARBA" id="ARBA00022782"/>
    </source>
</evidence>
<evidence type="ECO:0000256" key="1">
    <source>
        <dbReference type="ARBA" id="ARBA00022454"/>
    </source>
</evidence>
<dbReference type="SUPFAM" id="SSF46785">
    <property type="entry name" value="Winged helix' DNA-binding domain"/>
    <property type="match status" value="1"/>
</dbReference>
<keyword evidence="1" id="KW-0158">Chromosome</keyword>
<sequence>MQKDTSPVPPSMPLASNTAMGGSWEASASGVSNKSETGPRTCPKACPKPSMSKVILRTVADKGVHSRVSLAVIKKALTTTGYNMARNTRRFKRVLQKLVEKGLLKQVTGKRATGSFRLGKKQPSKSRLKAKRRRQQRRQRGQRQSGQCQSRQRRSLLGSRQSRK</sequence>
<evidence type="ECO:0000256" key="13">
    <source>
        <dbReference type="ARBA" id="ARBA00081945"/>
    </source>
</evidence>
<evidence type="ECO:0000256" key="3">
    <source>
        <dbReference type="ARBA" id="ARBA00022553"/>
    </source>
</evidence>
<dbReference type="RefSeq" id="XP_020026972.2">
    <property type="nucleotide sequence ID" value="XM_020171383.2"/>
</dbReference>
<name>A0A8B7V6J2_CASCN</name>
<keyword evidence="10" id="KW-0539">Nucleus</keyword>
<keyword evidence="4" id="KW-0221">Differentiation</keyword>
<evidence type="ECO:0000256" key="5">
    <source>
        <dbReference type="ARBA" id="ARBA00022853"/>
    </source>
</evidence>
<dbReference type="InterPro" id="IPR036388">
    <property type="entry name" value="WH-like_DNA-bd_sf"/>
</dbReference>
<dbReference type="GO" id="GO:0007283">
    <property type="term" value="P:spermatogenesis"/>
    <property type="evidence" value="ECO:0007669"/>
    <property type="project" value="UniProtKB-KW"/>
</dbReference>
<evidence type="ECO:0000256" key="8">
    <source>
        <dbReference type="ARBA" id="ARBA00023125"/>
    </source>
</evidence>
<dbReference type="AlphaFoldDB" id="A0A8B7V6J2"/>
<proteinExistence type="predicted"/>
<dbReference type="KEGG" id="ccan:109691406"/>
<accession>A0A8B7V6J2</accession>
<keyword evidence="14" id="KW-1185">Reference proteome</keyword>
<dbReference type="Pfam" id="PF00538">
    <property type="entry name" value="Linker_histone"/>
    <property type="match status" value="1"/>
</dbReference>
<keyword evidence="9" id="KW-0804">Transcription</keyword>
<evidence type="ECO:0000256" key="6">
    <source>
        <dbReference type="ARBA" id="ARBA00022871"/>
    </source>
</evidence>
<dbReference type="Proteomes" id="UP001732720">
    <property type="component" value="Chromosome 11"/>
</dbReference>
<evidence type="ECO:0000256" key="2">
    <source>
        <dbReference type="ARBA" id="ARBA00022473"/>
    </source>
</evidence>
<dbReference type="InterPro" id="IPR036390">
    <property type="entry name" value="WH_DNA-bd_sf"/>
</dbReference>
<evidence type="ECO:0000256" key="11">
    <source>
        <dbReference type="ARBA" id="ARBA00055987"/>
    </source>
</evidence>
<keyword evidence="8" id="KW-0238">DNA-binding</keyword>
<dbReference type="PROSITE" id="PS51504">
    <property type="entry name" value="H15"/>
    <property type="match status" value="1"/>
</dbReference>
<gene>
    <name evidence="15" type="primary">LOC109691406</name>
</gene>
<keyword evidence="3" id="KW-0597">Phosphoprotein</keyword>
<comment type="function">
    <text evidence="11">DNA-binding protein that may be implicated in chromatin remodeling and/or transcriptional regulation during spermiogenesis, the process of spermatid maturation into spermatozoa.</text>
</comment>
<evidence type="ECO:0000313" key="15">
    <source>
        <dbReference type="RefSeq" id="XP_020026972.2"/>
    </source>
</evidence>